<keyword evidence="9" id="KW-1185">Reference proteome</keyword>
<dbReference type="InterPro" id="IPR001789">
    <property type="entry name" value="Sig_transdc_resp-reg_receiver"/>
</dbReference>
<keyword evidence="4" id="KW-0238">DNA-binding</keyword>
<evidence type="ECO:0000259" key="7">
    <source>
        <dbReference type="PROSITE" id="PS50110"/>
    </source>
</evidence>
<evidence type="ECO:0000313" key="8">
    <source>
        <dbReference type="EMBL" id="SCA56927.1"/>
    </source>
</evidence>
<dbReference type="InterPro" id="IPR011006">
    <property type="entry name" value="CheY-like_superfamily"/>
</dbReference>
<sequence length="168" mass="19075">MAKILCIEDEKDLRHDICEELRDNGYEVIDACDGAQGLDLIRTELPDLVLCDIRMPIMDGFELLDKVRNSYGQWANVPFLFLTAYGERDEMLKGLEKGADDYLTKPVDYDMLIVRVSTMLRQVNRVTQQAKTINAICKKSLTAPMLCNATFCLLMKKSECWNAPSKSA</sequence>
<dbReference type="InterPro" id="IPR039420">
    <property type="entry name" value="WalR-like"/>
</dbReference>
<dbReference type="OrthoDB" id="5292887at2"/>
<evidence type="ECO:0000256" key="2">
    <source>
        <dbReference type="ARBA" id="ARBA00023012"/>
    </source>
</evidence>
<feature type="domain" description="Response regulatory" evidence="7">
    <location>
        <begin position="3"/>
        <end position="120"/>
    </location>
</feature>
<protein>
    <recommendedName>
        <fullName evidence="7">Response regulatory domain-containing protein</fullName>
    </recommendedName>
</protein>
<organism evidence="8 9">
    <name type="scientific">Candidatus Terasakiella magnetica</name>
    <dbReference type="NCBI Taxonomy" id="1867952"/>
    <lineage>
        <taxon>Bacteria</taxon>
        <taxon>Pseudomonadati</taxon>
        <taxon>Pseudomonadota</taxon>
        <taxon>Alphaproteobacteria</taxon>
        <taxon>Rhodospirillales</taxon>
        <taxon>Terasakiellaceae</taxon>
        <taxon>Terasakiella</taxon>
    </lineage>
</organism>
<dbReference type="SUPFAM" id="SSF52172">
    <property type="entry name" value="CheY-like"/>
    <property type="match status" value="1"/>
</dbReference>
<accession>A0A1C3RI26</accession>
<dbReference type="GO" id="GO:0005829">
    <property type="term" value="C:cytosol"/>
    <property type="evidence" value="ECO:0007669"/>
    <property type="project" value="TreeGrafter"/>
</dbReference>
<dbReference type="PANTHER" id="PTHR48111">
    <property type="entry name" value="REGULATOR OF RPOS"/>
    <property type="match status" value="1"/>
</dbReference>
<dbReference type="PANTHER" id="PTHR48111:SF1">
    <property type="entry name" value="TWO-COMPONENT RESPONSE REGULATOR ORR33"/>
    <property type="match status" value="1"/>
</dbReference>
<dbReference type="Pfam" id="PF00072">
    <property type="entry name" value="Response_reg"/>
    <property type="match status" value="1"/>
</dbReference>
<keyword evidence="3" id="KW-0805">Transcription regulation</keyword>
<feature type="modified residue" description="4-aspartylphosphate" evidence="6">
    <location>
        <position position="52"/>
    </location>
</feature>
<dbReference type="RefSeq" id="WP_069188979.1">
    <property type="nucleotide sequence ID" value="NZ_FLYE01000023.1"/>
</dbReference>
<keyword evidence="2" id="KW-0902">Two-component regulatory system</keyword>
<name>A0A1C3RI26_9PROT</name>
<dbReference type="SMART" id="SM00448">
    <property type="entry name" value="REC"/>
    <property type="match status" value="1"/>
</dbReference>
<reference evidence="8 9" key="1">
    <citation type="submission" date="2016-07" db="EMBL/GenBank/DDBJ databases">
        <authorList>
            <person name="Lefevre C.T."/>
        </authorList>
    </citation>
    <scope>NUCLEOTIDE SEQUENCE [LARGE SCALE GENOMIC DNA]</scope>
    <source>
        <strain evidence="8">PR1</strain>
    </source>
</reference>
<evidence type="ECO:0000256" key="5">
    <source>
        <dbReference type="ARBA" id="ARBA00023163"/>
    </source>
</evidence>
<dbReference type="EMBL" id="FLYE01000023">
    <property type="protein sequence ID" value="SCA56927.1"/>
    <property type="molecule type" value="Genomic_DNA"/>
</dbReference>
<evidence type="ECO:0000256" key="1">
    <source>
        <dbReference type="ARBA" id="ARBA00022553"/>
    </source>
</evidence>
<dbReference type="GO" id="GO:0032993">
    <property type="term" value="C:protein-DNA complex"/>
    <property type="evidence" value="ECO:0007669"/>
    <property type="project" value="TreeGrafter"/>
</dbReference>
<dbReference type="GO" id="GO:0000976">
    <property type="term" value="F:transcription cis-regulatory region binding"/>
    <property type="evidence" value="ECO:0007669"/>
    <property type="project" value="TreeGrafter"/>
</dbReference>
<dbReference type="GO" id="GO:0006355">
    <property type="term" value="P:regulation of DNA-templated transcription"/>
    <property type="evidence" value="ECO:0007669"/>
    <property type="project" value="TreeGrafter"/>
</dbReference>
<gene>
    <name evidence="8" type="ORF">MTBPR1_30297</name>
</gene>
<dbReference type="Gene3D" id="3.40.50.2300">
    <property type="match status" value="1"/>
</dbReference>
<evidence type="ECO:0000256" key="4">
    <source>
        <dbReference type="ARBA" id="ARBA00023125"/>
    </source>
</evidence>
<keyword evidence="1 6" id="KW-0597">Phosphoprotein</keyword>
<dbReference type="AlphaFoldDB" id="A0A1C3RI26"/>
<keyword evidence="5" id="KW-0804">Transcription</keyword>
<dbReference type="Proteomes" id="UP000231658">
    <property type="component" value="Unassembled WGS sequence"/>
</dbReference>
<evidence type="ECO:0000256" key="3">
    <source>
        <dbReference type="ARBA" id="ARBA00023015"/>
    </source>
</evidence>
<dbReference type="CDD" id="cd17574">
    <property type="entry name" value="REC_OmpR"/>
    <property type="match status" value="1"/>
</dbReference>
<evidence type="ECO:0000256" key="6">
    <source>
        <dbReference type="PROSITE-ProRule" id="PRU00169"/>
    </source>
</evidence>
<dbReference type="GO" id="GO:0000156">
    <property type="term" value="F:phosphorelay response regulator activity"/>
    <property type="evidence" value="ECO:0007669"/>
    <property type="project" value="TreeGrafter"/>
</dbReference>
<evidence type="ECO:0000313" key="9">
    <source>
        <dbReference type="Proteomes" id="UP000231658"/>
    </source>
</evidence>
<proteinExistence type="predicted"/>
<dbReference type="PROSITE" id="PS50110">
    <property type="entry name" value="RESPONSE_REGULATORY"/>
    <property type="match status" value="1"/>
</dbReference>
<dbReference type="STRING" id="1867952.MTBPR1_30297"/>